<proteinExistence type="predicted"/>
<dbReference type="Gene3D" id="1.10.1240.100">
    <property type="match status" value="1"/>
</dbReference>
<dbReference type="InterPro" id="IPR011032">
    <property type="entry name" value="GroES-like_sf"/>
</dbReference>
<dbReference type="GO" id="GO:0004312">
    <property type="term" value="F:fatty acid synthase activity"/>
    <property type="evidence" value="ECO:0007669"/>
    <property type="project" value="TreeGrafter"/>
</dbReference>
<dbReference type="InterPro" id="IPR020841">
    <property type="entry name" value="PKS_Beta-ketoAc_synthase_dom"/>
</dbReference>
<dbReference type="OMA" id="WWLGATQ"/>
<dbReference type="InterPro" id="IPR049552">
    <property type="entry name" value="PKS_DH_N"/>
</dbReference>
<dbReference type="InterPro" id="IPR001227">
    <property type="entry name" value="Ac_transferase_dom_sf"/>
</dbReference>
<feature type="active site" description="Proton donor; for dehydratase activity" evidence="7">
    <location>
        <position position="1048"/>
    </location>
</feature>
<keyword evidence="3" id="KW-0808">Transferase</keyword>
<dbReference type="InterPro" id="IPR016036">
    <property type="entry name" value="Malonyl_transacylase_ACP-bd"/>
</dbReference>
<dbReference type="SUPFAM" id="SSF50129">
    <property type="entry name" value="GroES-like"/>
    <property type="match status" value="1"/>
</dbReference>
<reference evidence="12" key="1">
    <citation type="journal article" date="2016" name="Genome Announc.">
        <title>Draft genome sequences of fungus Aspergillus calidoustus.</title>
        <authorList>
            <person name="Horn F."/>
            <person name="Linde J."/>
            <person name="Mattern D.J."/>
            <person name="Walther G."/>
            <person name="Guthke R."/>
            <person name="Scherlach K."/>
            <person name="Martin K."/>
            <person name="Brakhage A.A."/>
            <person name="Petzke L."/>
            <person name="Valiante V."/>
        </authorList>
    </citation>
    <scope>NUCLEOTIDE SEQUENCE [LARGE SCALE GENOMIC DNA]</scope>
    <source>
        <strain evidence="12">SF006504</strain>
    </source>
</reference>
<feature type="region of interest" description="Disordered" evidence="8">
    <location>
        <begin position="2210"/>
        <end position="2231"/>
    </location>
</feature>
<feature type="active site" description="Proton acceptor; for dehydratase activity" evidence="7">
    <location>
        <position position="862"/>
    </location>
</feature>
<dbReference type="InterPro" id="IPR016035">
    <property type="entry name" value="Acyl_Trfase/lysoPLipase"/>
</dbReference>
<dbReference type="PROSITE" id="PS52019">
    <property type="entry name" value="PKS_MFAS_DH"/>
    <property type="match status" value="1"/>
</dbReference>
<dbReference type="InterPro" id="IPR020807">
    <property type="entry name" value="PKS_DH"/>
</dbReference>
<dbReference type="CDD" id="cd05195">
    <property type="entry name" value="enoyl_red"/>
    <property type="match status" value="1"/>
</dbReference>
<evidence type="ECO:0000256" key="8">
    <source>
        <dbReference type="SAM" id="MobiDB-lite"/>
    </source>
</evidence>
<evidence type="ECO:0000256" key="5">
    <source>
        <dbReference type="ARBA" id="ARBA00023268"/>
    </source>
</evidence>
<dbReference type="CDD" id="cd02440">
    <property type="entry name" value="AdoMet_MTases"/>
    <property type="match status" value="1"/>
</dbReference>
<keyword evidence="2" id="KW-0597">Phosphoprotein</keyword>
<evidence type="ECO:0000313" key="11">
    <source>
        <dbReference type="EMBL" id="CEN60761.1"/>
    </source>
</evidence>
<dbReference type="SUPFAM" id="SSF53335">
    <property type="entry name" value="S-adenosyl-L-methionine-dependent methyltransferases"/>
    <property type="match status" value="1"/>
</dbReference>
<evidence type="ECO:0000256" key="6">
    <source>
        <dbReference type="ARBA" id="ARBA00023315"/>
    </source>
</evidence>
<dbReference type="Pfam" id="PF00698">
    <property type="entry name" value="Acyl_transf_1"/>
    <property type="match status" value="1"/>
</dbReference>
<evidence type="ECO:0000313" key="12">
    <source>
        <dbReference type="Proteomes" id="UP000054771"/>
    </source>
</evidence>
<dbReference type="InterPro" id="IPR013968">
    <property type="entry name" value="PKS_KR"/>
</dbReference>
<dbReference type="SMART" id="SM00826">
    <property type="entry name" value="PKS_DH"/>
    <property type="match status" value="1"/>
</dbReference>
<dbReference type="InterPro" id="IPR014043">
    <property type="entry name" value="Acyl_transferase_dom"/>
</dbReference>
<dbReference type="Gene3D" id="3.40.50.150">
    <property type="entry name" value="Vaccinia Virus protein VP39"/>
    <property type="match status" value="1"/>
</dbReference>
<evidence type="ECO:0000256" key="3">
    <source>
        <dbReference type="ARBA" id="ARBA00022679"/>
    </source>
</evidence>
<dbReference type="SUPFAM" id="SSF51735">
    <property type="entry name" value="NAD(P)-binding Rossmann-fold domains"/>
    <property type="match status" value="3"/>
</dbReference>
<dbReference type="SUPFAM" id="SSF53901">
    <property type="entry name" value="Thiolase-like"/>
    <property type="match status" value="1"/>
</dbReference>
<dbReference type="EMBL" id="CDMC01000002">
    <property type="protein sequence ID" value="CEN60761.1"/>
    <property type="molecule type" value="Genomic_DNA"/>
</dbReference>
<dbReference type="InterPro" id="IPR016039">
    <property type="entry name" value="Thiolase-like"/>
</dbReference>
<dbReference type="InterPro" id="IPR057326">
    <property type="entry name" value="KR_dom"/>
</dbReference>
<dbReference type="Pfam" id="PF00109">
    <property type="entry name" value="ketoacyl-synt"/>
    <property type="match status" value="1"/>
</dbReference>
<feature type="region of interest" description="N-terminal hotdog fold" evidence="7">
    <location>
        <begin position="830"/>
        <end position="966"/>
    </location>
</feature>
<dbReference type="Gene3D" id="3.10.129.110">
    <property type="entry name" value="Polyketide synthase dehydratase"/>
    <property type="match status" value="1"/>
</dbReference>
<dbReference type="STRING" id="454130.A0A0U5GMI0"/>
<dbReference type="Gene3D" id="3.40.47.10">
    <property type="match status" value="2"/>
</dbReference>
<dbReference type="InterPro" id="IPR013149">
    <property type="entry name" value="ADH-like_C"/>
</dbReference>
<feature type="domain" description="PKS/mFAS DH" evidence="10">
    <location>
        <begin position="830"/>
        <end position="1136"/>
    </location>
</feature>
<evidence type="ECO:0008006" key="13">
    <source>
        <dbReference type="Google" id="ProtNLM"/>
    </source>
</evidence>
<dbReference type="Pfam" id="PF08659">
    <property type="entry name" value="KR"/>
    <property type="match status" value="1"/>
</dbReference>
<dbReference type="InterPro" id="IPR029063">
    <property type="entry name" value="SAM-dependent_MTases_sf"/>
</dbReference>
<keyword evidence="5" id="KW-0511">Multifunctional enzyme</keyword>
<dbReference type="InterPro" id="IPR020843">
    <property type="entry name" value="ER"/>
</dbReference>
<dbReference type="OrthoDB" id="329835at2759"/>
<dbReference type="SMART" id="SM00822">
    <property type="entry name" value="PKS_KR"/>
    <property type="match status" value="1"/>
</dbReference>
<dbReference type="SMART" id="SM00827">
    <property type="entry name" value="PKS_AT"/>
    <property type="match status" value="1"/>
</dbReference>
<keyword evidence="6" id="KW-0012">Acyltransferase</keyword>
<dbReference type="InterPro" id="IPR056501">
    <property type="entry name" value="NAD-bd_HRPKS_sdrA"/>
</dbReference>
<name>A0A0U5GMI0_ASPCI</name>
<protein>
    <recommendedName>
        <fullName evidence="13">Carrier domain-containing protein</fullName>
    </recommendedName>
</protein>
<keyword evidence="1" id="KW-0596">Phosphopantetheine</keyword>
<evidence type="ECO:0000256" key="2">
    <source>
        <dbReference type="ARBA" id="ARBA00022553"/>
    </source>
</evidence>
<dbReference type="Gene3D" id="3.90.180.10">
    <property type="entry name" value="Medium-chain alcohol dehydrogenases, catalytic domain"/>
    <property type="match status" value="2"/>
</dbReference>
<organism evidence="11 12">
    <name type="scientific">Aspergillus calidoustus</name>
    <dbReference type="NCBI Taxonomy" id="454130"/>
    <lineage>
        <taxon>Eukaryota</taxon>
        <taxon>Fungi</taxon>
        <taxon>Dikarya</taxon>
        <taxon>Ascomycota</taxon>
        <taxon>Pezizomycotina</taxon>
        <taxon>Eurotiomycetes</taxon>
        <taxon>Eurotiomycetidae</taxon>
        <taxon>Eurotiales</taxon>
        <taxon>Aspergillaceae</taxon>
        <taxon>Aspergillus</taxon>
        <taxon>Aspergillus subgen. Nidulantes</taxon>
    </lineage>
</organism>
<feature type="domain" description="Ketosynthase family 3 (KS3)" evidence="9">
    <location>
        <begin position="1"/>
        <end position="376"/>
    </location>
</feature>
<dbReference type="InterPro" id="IPR049900">
    <property type="entry name" value="PKS_mFAS_DH"/>
</dbReference>
<dbReference type="InterPro" id="IPR049551">
    <property type="entry name" value="PKS_DH_C"/>
</dbReference>
<dbReference type="Pfam" id="PF00107">
    <property type="entry name" value="ADH_zinc_N"/>
    <property type="match status" value="1"/>
</dbReference>
<dbReference type="GO" id="GO:0016491">
    <property type="term" value="F:oxidoreductase activity"/>
    <property type="evidence" value="ECO:0007669"/>
    <property type="project" value="InterPro"/>
</dbReference>
<dbReference type="InterPro" id="IPR042104">
    <property type="entry name" value="PKS_dehydratase_sf"/>
</dbReference>
<dbReference type="SMART" id="SM00825">
    <property type="entry name" value="PKS_KS"/>
    <property type="match status" value="1"/>
</dbReference>
<dbReference type="InterPro" id="IPR013217">
    <property type="entry name" value="Methyltransf_12"/>
</dbReference>
<dbReference type="Pfam" id="PF02801">
    <property type="entry name" value="Ketoacyl-synt_C"/>
    <property type="match status" value="1"/>
</dbReference>
<sequence length="2329" mass="253508">MLYKGESAWSEVPESRFNAKAFHHPDSNRNGTFHTHGGHFLKQDVSVFDAPFFGITPSEARAMDPQLRLLLEVAFESVENAGWTLEKLRGSNTSVYTALYNRDYQAMLLRDPEHLPFYTVTGNGEALFSNRISYFFDLRGPSFTLDTGCSGGLVALQNACQSIWTGQAEQAMVGGSNLVLDPSVMVGPSFMQFYSSEGRSYAFDQKAAGYGRGEGVACLVLKRLSDAVRDGDPVQAVIRAAAVNQDGRTNGITAPSGDAQESLIRKTYAMAGLDLHRTSYVETHGSGTSLGDRTETTVLDAVLVTVLVRRNDPCSLESRQISVNSFGYGGTNAHVVLDAPDQPAIPTEPTSESDHLIVLSARSQASGQEMTARLRHYLETISDVDTPDLGSLPYTLCERRTPFAWRASLVVDSVSELETKLKSLSFVHAPPSSPKVAFIFSGQGSHWYEMGRELLEKHPVFRSSIHQAETCLTKLGAEWLLIEELTRTPDACRLDNAFIAQPACTAIQLALVYLLASWGITPTAVTGHSSGEIAAAYACRAITFESAICVAYSRGKSAHLLISNSLAKGGMLAAGLSREDAAAYIAQLAGNEGSVHVACVNSPKSVTISGDVDVIAQLQTQLEDAKVFVRRLPVEVAYHSHHILRIASEYRDLLAGLPLPTDCGDGIPFISSVEGGPIPHAALTADYWVKNLTAPVLFADAMSSLLKHLGSGQGGSNSVVALAELGPHSSLKGPIQQVLTEFAPCFQTTKFVYASPLIRNKAATTTSLSFAGELFRNGIALDLRAVNFPGPGPRPACLTSLPSYPWDHSTSYWHESQVSRSYRHREHPPHPLLGVLTPDSSVFDLRWRKYIRLSEMPWLAGHKVEGRIVYRGAGYLCMALDAAIQYAESTNAQWAAVDLSDVEFLNPLIVSPDAEAIEMSFSLRPSSTARGRDLAGRHEFVITSRPGDKVVFEHCRGFVAILSPDRAASFSLNCTVPVNVHGKTALQSMDPLTMYDRLLEIGNQYCDPFCAVSSVSFKSGYCHATVDIAKTNTQDHSLFSWVHPATLDACLHALFPAAAGPIQGSNSVMPTSVKRVTFSAACARPAAHAGELDVFCHTRKTGGLALTASFDVQLGGEPLLSLASVAVKELERKSSETSSISRSGQCQQLVTYLDTVLSQPEEVKRLCLERLTEAPRPRHIALLTKACRYFAVRALSKDLQLGAQDMPRHRKEYFEWLERLSSVVGVEDVSPADAEQFLQGVQITGYEGQMVCQIGRNLDAILYGLAEPLSFMTENNLLHNVYRHDEGMQRCAIPAAEHIRLQALKNPRLRILEIGAGTGGTTLPVLQALTRDHARPLMDSYTFTDISSGFFVKAEETFQAWKPLVQFKTLDIERNPGEQGFEAATYDAIVAANVLHATTYIEQTMHHVRSLLKPEWDSTLRETGFSGTDLCIDPHETSEEQTDNLLISTALPDYSDDGEVQIQLVLSDQQLCSTESPAYQLAWALSQAHAKVADDIVSLGEAKTENKNCLCLAGLDDAFLSTMDQPAFEAFKRTFNSAKEIVWVTRGAMSDYASPRSSLALGLIRALRKEIPAVRMFIVDLDPDQSVSQQTLCESLDHFIRRLVLIRAGDDNEFLQRNGMWHVPRLITAPEPSRAIQATLSPNVPTRQTKPLIKADQPCRLSRNESGSLQNLSFTKVPFEDPIAQDEVEIEVHATGINFRDSMILLGEMDDDLIGECSGIVRKVGEFFKGRLSIGDRVYTWFVPAHSTIVRAKGCLVHRIPSAMSFEQAASLPIIYGTVYYSLSTAAILFAQHIGATVFTTVGSDDKRALLMEKYGISQEHIFSTRTGDFRHKVKTLTNGTGVDVVLNSLSGSFLQDSLDSLAPFGRFLEIGKRDILSGARMDMAALAQNITIAAVDLLQLARHRLPKMAEVYSRVHELVVSGTFAPPTPLHVFPVSRIEEAFRHFQARPSGKTILSFTPNDQIQVLDSRAEGVSFKPDATYLLAGGQGGLGRAICSWMAQYGARNIAILSPSGDQKQTTQDLIRDLAIQGAKLVALPVDISNGSQLFAAMETIKATLPPLTYTEHQSILSPKVAGTQHLHNATVQEHLDFFTILSSYAGLIGNAGQASYAGASTFQDAFARWRTGQGYPTRSLNLGPIVGAGYLHDHPEELEWLQRAGLEVVELDAFLALLGYAISSPVRTIEESQIGIGWAASSGLHSSSALFSHLAHKETAGDPDQPNETTSDQAAAQQASPEVILSDALAKGLTPALTAGVTLAVSRSVSALTGVALEDIDCTKSISFHGGDSLVVVQFRNWLRKTIDPGFGAGRDVAKLSLQEIAEMAAEYAKK</sequence>
<dbReference type="Pfam" id="PF22621">
    <property type="entry name" value="CurL-like_PKS_C"/>
    <property type="match status" value="1"/>
</dbReference>
<dbReference type="Pfam" id="PF23114">
    <property type="entry name" value="NAD-bd_HRPKS_sdrA"/>
    <property type="match status" value="1"/>
</dbReference>
<feature type="region of interest" description="C-terminal hotdog fold" evidence="7">
    <location>
        <begin position="986"/>
        <end position="1136"/>
    </location>
</feature>
<dbReference type="PANTHER" id="PTHR43775">
    <property type="entry name" value="FATTY ACID SYNTHASE"/>
    <property type="match status" value="1"/>
</dbReference>
<dbReference type="Proteomes" id="UP000054771">
    <property type="component" value="Unassembled WGS sequence"/>
</dbReference>
<dbReference type="InterPro" id="IPR014030">
    <property type="entry name" value="Ketoacyl_synth_N"/>
</dbReference>
<evidence type="ECO:0000256" key="7">
    <source>
        <dbReference type="PROSITE-ProRule" id="PRU01363"/>
    </source>
</evidence>
<dbReference type="InterPro" id="IPR014031">
    <property type="entry name" value="Ketoacyl_synth_C"/>
</dbReference>
<keyword evidence="4" id="KW-0521">NADP</keyword>
<dbReference type="SMART" id="SM00829">
    <property type="entry name" value="PKS_ER"/>
    <property type="match status" value="1"/>
</dbReference>
<dbReference type="SUPFAM" id="SSF52151">
    <property type="entry name" value="FabD/lysophospholipase-like"/>
    <property type="match status" value="1"/>
</dbReference>
<dbReference type="Pfam" id="PF21089">
    <property type="entry name" value="PKS_DH_N"/>
    <property type="match status" value="1"/>
</dbReference>
<dbReference type="CDD" id="cd00833">
    <property type="entry name" value="PKS"/>
    <property type="match status" value="1"/>
</dbReference>
<dbReference type="GO" id="GO:0044550">
    <property type="term" value="P:secondary metabolite biosynthetic process"/>
    <property type="evidence" value="ECO:0007669"/>
    <property type="project" value="UniProtKB-ARBA"/>
</dbReference>
<dbReference type="PROSITE" id="PS52004">
    <property type="entry name" value="KS3_2"/>
    <property type="match status" value="1"/>
</dbReference>
<dbReference type="Pfam" id="PF14765">
    <property type="entry name" value="PS-DH"/>
    <property type="match status" value="1"/>
</dbReference>
<evidence type="ECO:0000259" key="10">
    <source>
        <dbReference type="PROSITE" id="PS52019"/>
    </source>
</evidence>
<evidence type="ECO:0000256" key="1">
    <source>
        <dbReference type="ARBA" id="ARBA00022450"/>
    </source>
</evidence>
<dbReference type="SUPFAM" id="SSF55048">
    <property type="entry name" value="Probable ACP-binding domain of malonyl-CoA ACP transacylase"/>
    <property type="match status" value="1"/>
</dbReference>
<evidence type="ECO:0000259" key="9">
    <source>
        <dbReference type="PROSITE" id="PS52004"/>
    </source>
</evidence>
<dbReference type="Gene3D" id="3.40.50.720">
    <property type="entry name" value="NAD(P)-binding Rossmann-like Domain"/>
    <property type="match status" value="3"/>
</dbReference>
<accession>A0A0U5GMI0</accession>
<dbReference type="GO" id="GO:0006633">
    <property type="term" value="P:fatty acid biosynthetic process"/>
    <property type="evidence" value="ECO:0007669"/>
    <property type="project" value="TreeGrafter"/>
</dbReference>
<evidence type="ECO:0000256" key="4">
    <source>
        <dbReference type="ARBA" id="ARBA00022857"/>
    </source>
</evidence>
<gene>
    <name evidence="11" type="ORF">ASPCAL03194</name>
</gene>
<dbReference type="PANTHER" id="PTHR43775:SF29">
    <property type="entry name" value="ASPERFURANONE POLYKETIDE SYNTHASE AFOG-RELATED"/>
    <property type="match status" value="1"/>
</dbReference>
<dbReference type="InterPro" id="IPR036291">
    <property type="entry name" value="NAD(P)-bd_dom_sf"/>
</dbReference>
<keyword evidence="12" id="KW-1185">Reference proteome</keyword>
<dbReference type="Pfam" id="PF08242">
    <property type="entry name" value="Methyltransf_12"/>
    <property type="match status" value="1"/>
</dbReference>
<dbReference type="InterPro" id="IPR050091">
    <property type="entry name" value="PKS_NRPS_Biosynth_Enz"/>
</dbReference>
<dbReference type="Gene3D" id="3.40.366.10">
    <property type="entry name" value="Malonyl-Coenzyme A Acyl Carrier Protein, domain 2"/>
    <property type="match status" value="1"/>
</dbReference>